<keyword evidence="4" id="KW-1185">Reference proteome</keyword>
<comment type="function">
    <text evidence="2">CRISPR (clustered regularly interspaced short palindromic repeat) is an adaptive immune system that provides protection against mobile genetic elements (viruses, transposable elements and conjugative plasmids). CRISPR clusters contain spacers, sequences complementary to antecedent mobile elements, and target invading nucleic acids. CRISPR clusters are transcribed and processed into CRISPR RNA (crRNA).</text>
</comment>
<dbReference type="InterPro" id="IPR013414">
    <property type="entry name" value="Cas7/Cst2/DevR_sub_I-B/Tneap"/>
</dbReference>
<gene>
    <name evidence="3" type="ORF">QOZ93_000505</name>
</gene>
<proteinExistence type="predicted"/>
<reference evidence="3 4" key="1">
    <citation type="submission" date="2023-07" db="EMBL/GenBank/DDBJ databases">
        <title>Genomic Encyclopedia of Type Strains, Phase IV (KMG-IV): sequencing the most valuable type-strain genomes for metagenomic binning, comparative biology and taxonomic classification.</title>
        <authorList>
            <person name="Goeker M."/>
        </authorList>
    </citation>
    <scope>NUCLEOTIDE SEQUENCE [LARGE SCALE GENOMIC DNA]</scope>
    <source>
        <strain evidence="3 4">DSM 1400</strain>
    </source>
</reference>
<evidence type="ECO:0000256" key="2">
    <source>
        <dbReference type="ARBA" id="ARBA00025626"/>
    </source>
</evidence>
<dbReference type="RefSeq" id="WP_307354982.1">
    <property type="nucleotide sequence ID" value="NZ_BAAACJ010000025.1"/>
</dbReference>
<dbReference type="InterPro" id="IPR010154">
    <property type="entry name" value="CRISPR-assoc_Cas7/Cst2/DevR"/>
</dbReference>
<organism evidence="3 4">
    <name type="scientific">Hathewaya limosa</name>
    <name type="common">Clostridium limosum</name>
    <dbReference type="NCBI Taxonomy" id="1536"/>
    <lineage>
        <taxon>Bacteria</taxon>
        <taxon>Bacillati</taxon>
        <taxon>Bacillota</taxon>
        <taxon>Clostridia</taxon>
        <taxon>Eubacteriales</taxon>
        <taxon>Clostridiaceae</taxon>
        <taxon>Hathewaya</taxon>
    </lineage>
</organism>
<name>A0ABU0JNW9_HATLI</name>
<keyword evidence="1" id="KW-0051">Antiviral defense</keyword>
<evidence type="ECO:0000313" key="3">
    <source>
        <dbReference type="EMBL" id="MDQ0478777.1"/>
    </source>
</evidence>
<protein>
    <submittedName>
        <fullName evidence="3">CRISPR-associated protein Cst2</fullName>
    </submittedName>
</protein>
<evidence type="ECO:0000256" key="1">
    <source>
        <dbReference type="ARBA" id="ARBA00023118"/>
    </source>
</evidence>
<sequence>MIKDNRYLNMGYTTEVIVGRLNGSSKEVEKSYPNLKTVTYVKKINGKGTISAQCQKWNIKDFTSQQGYELSKKIKTGGKGESKVETSGNPYKFIDEDIFGYMATEKGGSTKKRTSRWLMSHLTQIDNRKINLEWNTCSCKNTEDENATMPYQVETYSGLFAGISNLDINNISKFIIDDKAEFKDYTSKDKVKEEDIQISKEEKFNRIKTVLEGLRYLSIKGNQSNYLTDTTPKIVILGEYTWGNNVFQGILNKDGINIEALKETLEENERFRKSDIYIGISSKVYNENLIGLKDRLKEELQDFDYVKIDTVGKSFDNYLKYLEETL</sequence>
<comment type="caution">
    <text evidence="3">The sequence shown here is derived from an EMBL/GenBank/DDBJ whole genome shotgun (WGS) entry which is preliminary data.</text>
</comment>
<accession>A0ABU0JNW9</accession>
<dbReference type="Proteomes" id="UP001224418">
    <property type="component" value="Unassembled WGS sequence"/>
</dbReference>
<evidence type="ECO:0000313" key="4">
    <source>
        <dbReference type="Proteomes" id="UP001224418"/>
    </source>
</evidence>
<dbReference type="EMBL" id="JAUSWN010000003">
    <property type="protein sequence ID" value="MDQ0478777.1"/>
    <property type="molecule type" value="Genomic_DNA"/>
</dbReference>
<dbReference type="Pfam" id="PF01905">
    <property type="entry name" value="DevR"/>
    <property type="match status" value="1"/>
</dbReference>
<dbReference type="NCBIfam" id="TIGR02585">
    <property type="entry name" value="cas_Cst2_DevR"/>
    <property type="match status" value="1"/>
</dbReference>
<dbReference type="NCBIfam" id="TIGR01875">
    <property type="entry name" value="cas_MJ0381"/>
    <property type="match status" value="1"/>
</dbReference>